<dbReference type="GO" id="GO:0043937">
    <property type="term" value="P:regulation of sporulation"/>
    <property type="evidence" value="ECO:0007669"/>
    <property type="project" value="InterPro"/>
</dbReference>
<name>A0A948T0F4_9FIRM</name>
<dbReference type="SUPFAM" id="SSF55608">
    <property type="entry name" value="Homing endonucleases"/>
    <property type="match status" value="1"/>
</dbReference>
<evidence type="ECO:0000256" key="3">
    <source>
        <dbReference type="ARBA" id="ARBA00023306"/>
    </source>
</evidence>
<gene>
    <name evidence="4 8" type="primary">whiA</name>
    <name evidence="8" type="ORF">H9882_01135</name>
</gene>
<dbReference type="GO" id="GO:0051301">
    <property type="term" value="P:cell division"/>
    <property type="evidence" value="ECO:0007669"/>
    <property type="project" value="UniProtKB-UniRule"/>
</dbReference>
<proteinExistence type="inferred from homology"/>
<feature type="domain" description="Sporulation regulator WhiA C-terminal" evidence="6">
    <location>
        <begin position="213"/>
        <end position="295"/>
    </location>
</feature>
<evidence type="ECO:0000259" key="6">
    <source>
        <dbReference type="Pfam" id="PF02650"/>
    </source>
</evidence>
<dbReference type="Pfam" id="PF02650">
    <property type="entry name" value="HTH_WhiA"/>
    <property type="match status" value="1"/>
</dbReference>
<dbReference type="AlphaFoldDB" id="A0A948T0F4"/>
<comment type="similarity">
    <text evidence="4">Belongs to the WhiA family.</text>
</comment>
<keyword evidence="2 4" id="KW-0238">DNA-binding</keyword>
<dbReference type="InterPro" id="IPR039518">
    <property type="entry name" value="WhiA_LAGLIDADG_dom"/>
</dbReference>
<reference evidence="8" key="1">
    <citation type="journal article" date="2021" name="PeerJ">
        <title>Extensive microbial diversity within the chicken gut microbiome revealed by metagenomics and culture.</title>
        <authorList>
            <person name="Gilroy R."/>
            <person name="Ravi A."/>
            <person name="Getino M."/>
            <person name="Pursley I."/>
            <person name="Horton D.L."/>
            <person name="Alikhan N.F."/>
            <person name="Baker D."/>
            <person name="Gharbi K."/>
            <person name="Hall N."/>
            <person name="Watson M."/>
            <person name="Adriaenssens E.M."/>
            <person name="Foster-Nyarko E."/>
            <person name="Jarju S."/>
            <person name="Secka A."/>
            <person name="Antonio M."/>
            <person name="Oren A."/>
            <person name="Chaudhuri R.R."/>
            <person name="La Ragione R."/>
            <person name="Hildebrand F."/>
            <person name="Pallen M.J."/>
        </authorList>
    </citation>
    <scope>NUCLEOTIDE SEQUENCE</scope>
    <source>
        <strain evidence="8">B5_2728</strain>
    </source>
</reference>
<dbReference type="Gene3D" id="3.10.28.10">
    <property type="entry name" value="Homing endonucleases"/>
    <property type="match status" value="1"/>
</dbReference>
<evidence type="ECO:0000313" key="9">
    <source>
        <dbReference type="Proteomes" id="UP000713596"/>
    </source>
</evidence>
<sequence>MSFAQDVKNEIVQKRVNRTCCAQSVSYGIACFSKYFGEEGLIMQTESQAVAQYAKKIFHYAGISGEIVVGQRGNSPLYEFRVEDPEQIAIMLDMFQYSPEQASLRVNPALVRCSNCVGAFLSGAFVCCGTMTDPQKEYNLEFLSNRHNLAKDLEGVLAEHEFRPHRTVRKGVNVVYIKSSEQIEDLLTFMGAGNAAMQIMDYKVIKELRNKTNRLTNCETANMDKTAVAMVQAIKAIHYLQEQGAFEALTPALQQTAMLRLKWPHLPLAKLALESPEPISKSGLSHRLRKLQQIAEDLRQRNENVGVKP</sequence>
<keyword evidence="5" id="KW-0175">Coiled coil</keyword>
<feature type="domain" description="WhiA LAGLIDADG-like" evidence="7">
    <location>
        <begin position="119"/>
        <end position="209"/>
    </location>
</feature>
<keyword evidence="1 4" id="KW-0132">Cell division</keyword>
<dbReference type="GO" id="GO:0003677">
    <property type="term" value="F:DNA binding"/>
    <property type="evidence" value="ECO:0007669"/>
    <property type="project" value="UniProtKB-UniRule"/>
</dbReference>
<dbReference type="EMBL" id="JAHLFP010000007">
    <property type="protein sequence ID" value="MBU3805498.1"/>
    <property type="molecule type" value="Genomic_DNA"/>
</dbReference>
<dbReference type="InterPro" id="IPR027434">
    <property type="entry name" value="Homing_endonucl"/>
</dbReference>
<evidence type="ECO:0000256" key="1">
    <source>
        <dbReference type="ARBA" id="ARBA00022618"/>
    </source>
</evidence>
<dbReference type="Proteomes" id="UP000713596">
    <property type="component" value="Unassembled WGS sequence"/>
</dbReference>
<organism evidence="8 9">
    <name type="scientific">Candidatus Allofournierella pullistercoris</name>
    <dbReference type="NCBI Taxonomy" id="2838597"/>
    <lineage>
        <taxon>Bacteria</taxon>
        <taxon>Bacillati</taxon>
        <taxon>Bacillota</taxon>
        <taxon>Clostridia</taxon>
        <taxon>Eubacteriales</taxon>
        <taxon>Oscillospiraceae</taxon>
        <taxon>Allofournierella</taxon>
    </lineage>
</organism>
<reference evidence="8" key="2">
    <citation type="submission" date="2021-04" db="EMBL/GenBank/DDBJ databases">
        <authorList>
            <person name="Gilroy R."/>
        </authorList>
    </citation>
    <scope>NUCLEOTIDE SEQUENCE</scope>
    <source>
        <strain evidence="8">B5_2728</strain>
    </source>
</reference>
<comment type="caution">
    <text evidence="8">The sequence shown here is derived from an EMBL/GenBank/DDBJ whole genome shotgun (WGS) entry which is preliminary data.</text>
</comment>
<dbReference type="HAMAP" id="MF_01420">
    <property type="entry name" value="HTH_type_WhiA"/>
    <property type="match status" value="1"/>
</dbReference>
<comment type="function">
    <text evidence="4">Involved in cell division and chromosome segregation.</text>
</comment>
<dbReference type="PANTHER" id="PTHR37307">
    <property type="entry name" value="CELL DIVISION PROTEIN WHIA-RELATED"/>
    <property type="match status" value="1"/>
</dbReference>
<evidence type="ECO:0000256" key="4">
    <source>
        <dbReference type="HAMAP-Rule" id="MF_01420"/>
    </source>
</evidence>
<dbReference type="InterPro" id="IPR023054">
    <property type="entry name" value="Sporulation_regulator_WhiA_C"/>
</dbReference>
<dbReference type="PANTHER" id="PTHR37307:SF1">
    <property type="entry name" value="CELL DIVISION PROTEIN WHIA-RELATED"/>
    <property type="match status" value="1"/>
</dbReference>
<evidence type="ECO:0000256" key="2">
    <source>
        <dbReference type="ARBA" id="ARBA00023125"/>
    </source>
</evidence>
<evidence type="ECO:0000256" key="5">
    <source>
        <dbReference type="SAM" id="Coils"/>
    </source>
</evidence>
<evidence type="ECO:0000313" key="8">
    <source>
        <dbReference type="EMBL" id="MBU3805498.1"/>
    </source>
</evidence>
<accession>A0A948T0F4</accession>
<dbReference type="InterPro" id="IPR003802">
    <property type="entry name" value="Sporulation_regulator_WhiA"/>
</dbReference>
<protein>
    <recommendedName>
        <fullName evidence="4">Probable cell division protein WhiA</fullName>
    </recommendedName>
</protein>
<feature type="coiled-coil region" evidence="5">
    <location>
        <begin position="281"/>
        <end position="308"/>
    </location>
</feature>
<keyword evidence="3 4" id="KW-0131">Cell cycle</keyword>
<dbReference type="NCBIfam" id="TIGR00647">
    <property type="entry name" value="DNA_bind_WhiA"/>
    <property type="match status" value="1"/>
</dbReference>
<evidence type="ECO:0000259" key="7">
    <source>
        <dbReference type="Pfam" id="PF14527"/>
    </source>
</evidence>
<dbReference type="Pfam" id="PF14527">
    <property type="entry name" value="LAGLIDADG_WhiA"/>
    <property type="match status" value="1"/>
</dbReference>